<dbReference type="Proteomes" id="UP000324222">
    <property type="component" value="Unassembled WGS sequence"/>
</dbReference>
<reference evidence="1 2" key="1">
    <citation type="submission" date="2019-05" db="EMBL/GenBank/DDBJ databases">
        <title>Another draft genome of Portunus trituberculatus and its Hox gene families provides insights of decapod evolution.</title>
        <authorList>
            <person name="Jeong J.-H."/>
            <person name="Song I."/>
            <person name="Kim S."/>
            <person name="Choi T."/>
            <person name="Kim D."/>
            <person name="Ryu S."/>
            <person name="Kim W."/>
        </authorList>
    </citation>
    <scope>NUCLEOTIDE SEQUENCE [LARGE SCALE GENOMIC DNA]</scope>
    <source>
        <tissue evidence="1">Muscle</tissue>
    </source>
</reference>
<dbReference type="AlphaFoldDB" id="A0A5B7FZH9"/>
<evidence type="ECO:0000313" key="2">
    <source>
        <dbReference type="Proteomes" id="UP000324222"/>
    </source>
</evidence>
<keyword evidence="2" id="KW-1185">Reference proteome</keyword>
<accession>A0A5B7FZH9</accession>
<dbReference type="EMBL" id="VSRR010011251">
    <property type="protein sequence ID" value="MPC52921.1"/>
    <property type="molecule type" value="Genomic_DNA"/>
</dbReference>
<comment type="caution">
    <text evidence="1">The sequence shown here is derived from an EMBL/GenBank/DDBJ whole genome shotgun (WGS) entry which is preliminary data.</text>
</comment>
<sequence length="82" mass="9366">MKCKVMREKWQILGSPCHDQLSKAWMPDLNITMSCCDTPRKTPCQQDVSQQLARNSFNKELEPDLDVCTGGERGHKVFLSPQ</sequence>
<name>A0A5B7FZH9_PORTR</name>
<evidence type="ECO:0000313" key="1">
    <source>
        <dbReference type="EMBL" id="MPC52921.1"/>
    </source>
</evidence>
<proteinExistence type="predicted"/>
<gene>
    <name evidence="1" type="ORF">E2C01_046802</name>
</gene>
<organism evidence="1 2">
    <name type="scientific">Portunus trituberculatus</name>
    <name type="common">Swimming crab</name>
    <name type="synonym">Neptunus trituberculatus</name>
    <dbReference type="NCBI Taxonomy" id="210409"/>
    <lineage>
        <taxon>Eukaryota</taxon>
        <taxon>Metazoa</taxon>
        <taxon>Ecdysozoa</taxon>
        <taxon>Arthropoda</taxon>
        <taxon>Crustacea</taxon>
        <taxon>Multicrustacea</taxon>
        <taxon>Malacostraca</taxon>
        <taxon>Eumalacostraca</taxon>
        <taxon>Eucarida</taxon>
        <taxon>Decapoda</taxon>
        <taxon>Pleocyemata</taxon>
        <taxon>Brachyura</taxon>
        <taxon>Eubrachyura</taxon>
        <taxon>Portunoidea</taxon>
        <taxon>Portunidae</taxon>
        <taxon>Portuninae</taxon>
        <taxon>Portunus</taxon>
    </lineage>
</organism>
<protein>
    <submittedName>
        <fullName evidence="1">Uncharacterized protein</fullName>
    </submittedName>
</protein>